<dbReference type="PANTHER" id="PTHR23522">
    <property type="entry name" value="BLL5896 PROTEIN"/>
    <property type="match status" value="1"/>
</dbReference>
<feature type="transmembrane region" description="Helical" evidence="7">
    <location>
        <begin position="29"/>
        <end position="50"/>
    </location>
</feature>
<feature type="domain" description="Major facilitator superfamily (MFS) profile" evidence="8">
    <location>
        <begin position="222"/>
        <end position="423"/>
    </location>
</feature>
<dbReference type="PROSITE" id="PS50850">
    <property type="entry name" value="MFS"/>
    <property type="match status" value="1"/>
</dbReference>
<dbReference type="RefSeq" id="WP_218871037.1">
    <property type="nucleotide sequence ID" value="NZ_JACCBU010000001.1"/>
</dbReference>
<keyword evidence="10" id="KW-1185">Reference proteome</keyword>
<dbReference type="GO" id="GO:0015212">
    <property type="term" value="F:cytidine transmembrane transporter activity"/>
    <property type="evidence" value="ECO:0007669"/>
    <property type="project" value="TreeGrafter"/>
</dbReference>
<feature type="transmembrane region" description="Helical" evidence="7">
    <location>
        <begin position="231"/>
        <end position="249"/>
    </location>
</feature>
<evidence type="ECO:0000313" key="9">
    <source>
        <dbReference type="EMBL" id="NYE69296.1"/>
    </source>
</evidence>
<dbReference type="PANTHER" id="PTHR23522:SF4">
    <property type="entry name" value="NUCLEOSIDE PERMEASE NUPG-RELATED"/>
    <property type="match status" value="1"/>
</dbReference>
<feature type="transmembrane region" description="Helical" evidence="7">
    <location>
        <begin position="391"/>
        <end position="413"/>
    </location>
</feature>
<keyword evidence="6 7" id="KW-0472">Membrane</keyword>
<comment type="caution">
    <text evidence="9">The sequence shown here is derived from an EMBL/GenBank/DDBJ whole genome shotgun (WGS) entry which is preliminary data.</text>
</comment>
<evidence type="ECO:0000256" key="2">
    <source>
        <dbReference type="ARBA" id="ARBA00022448"/>
    </source>
</evidence>
<dbReference type="InterPro" id="IPR004740">
    <property type="entry name" value="Nuc_H_symport"/>
</dbReference>
<accession>A0A7Y9I318</accession>
<dbReference type="InterPro" id="IPR036259">
    <property type="entry name" value="MFS_trans_sf"/>
</dbReference>
<feature type="transmembrane region" description="Helical" evidence="7">
    <location>
        <begin position="358"/>
        <end position="379"/>
    </location>
</feature>
<dbReference type="Gene3D" id="1.20.1250.20">
    <property type="entry name" value="MFS general substrate transporter like domains"/>
    <property type="match status" value="2"/>
</dbReference>
<feature type="transmembrane region" description="Helical" evidence="7">
    <location>
        <begin position="317"/>
        <end position="337"/>
    </location>
</feature>
<evidence type="ECO:0000313" key="10">
    <source>
        <dbReference type="Proteomes" id="UP000569914"/>
    </source>
</evidence>
<feature type="transmembrane region" description="Helical" evidence="7">
    <location>
        <begin position="62"/>
        <end position="84"/>
    </location>
</feature>
<name>A0A7Y9I318_9ACTN</name>
<evidence type="ECO:0000256" key="5">
    <source>
        <dbReference type="ARBA" id="ARBA00022989"/>
    </source>
</evidence>
<dbReference type="EMBL" id="JACCBU010000001">
    <property type="protein sequence ID" value="NYE69296.1"/>
    <property type="molecule type" value="Genomic_DNA"/>
</dbReference>
<dbReference type="GO" id="GO:0005886">
    <property type="term" value="C:plasma membrane"/>
    <property type="evidence" value="ECO:0007669"/>
    <property type="project" value="UniProtKB-SubCell"/>
</dbReference>
<dbReference type="Proteomes" id="UP000569914">
    <property type="component" value="Unassembled WGS sequence"/>
</dbReference>
<keyword evidence="5 7" id="KW-1133">Transmembrane helix</keyword>
<evidence type="ECO:0000256" key="6">
    <source>
        <dbReference type="ARBA" id="ARBA00023136"/>
    </source>
</evidence>
<feature type="transmembrane region" description="Helical" evidence="7">
    <location>
        <begin position="93"/>
        <end position="111"/>
    </location>
</feature>
<evidence type="ECO:0000256" key="1">
    <source>
        <dbReference type="ARBA" id="ARBA00004651"/>
    </source>
</evidence>
<dbReference type="CDD" id="cd06177">
    <property type="entry name" value="MFS_NHS"/>
    <property type="match status" value="1"/>
</dbReference>
<proteinExistence type="predicted"/>
<keyword evidence="2" id="KW-0813">Transport</keyword>
<comment type="subcellular location">
    <subcellularLocation>
        <location evidence="1">Cell membrane</location>
        <topology evidence="1">Multi-pass membrane protein</topology>
    </subcellularLocation>
</comment>
<evidence type="ECO:0000256" key="4">
    <source>
        <dbReference type="ARBA" id="ARBA00022692"/>
    </source>
</evidence>
<feature type="transmembrane region" description="Helical" evidence="7">
    <location>
        <begin position="293"/>
        <end position="311"/>
    </location>
</feature>
<sequence>MTGAEGIEVPKLADTGRGSRLPMGIRVRLSGLMLGEFFVWGAWFVTLGTFLTQQMGASGAEIALAFLTQSLGAVIAPFIVGLIADQFFPAQRILGVLHLAGGVLLWVASLITDFGPFFVVILIYMILFMPTLALANTVAFRQLHSPETQFPAIRVFGTIGWIIAGLLIGFLAWESTKSLDLTFKMASIMAILLGIYCFTLPHTPPEGRGEKRTIRDILGLDALALLKNRTFAVFFVSSIAICIPLAFYYNFTNLYLNEIGIEGAAGLQTIGQMSEVAFLLVMPFLMKRLGVKITLAIGMAAWALRYVLFGFGDEGALFWMIVVGLLLHGVCYDFFFVAGQVYTDRFAGPGLRASAQGLITLATYGVGLLIGSLISGPIVDAFATGEASHNWLQIWLIPAAIAAVVLVGFWFLFRDSKEGADSA</sequence>
<evidence type="ECO:0000256" key="7">
    <source>
        <dbReference type="SAM" id="Phobius"/>
    </source>
</evidence>
<dbReference type="AlphaFoldDB" id="A0A7Y9I318"/>
<protein>
    <submittedName>
        <fullName evidence="9">Nucleoside transporter</fullName>
    </submittedName>
</protein>
<keyword evidence="3" id="KW-1003">Cell membrane</keyword>
<feature type="transmembrane region" description="Helical" evidence="7">
    <location>
        <begin position="152"/>
        <end position="173"/>
    </location>
</feature>
<reference evidence="9 10" key="1">
    <citation type="submission" date="2020-07" db="EMBL/GenBank/DDBJ databases">
        <title>Sequencing the genomes of 1000 actinobacteria strains.</title>
        <authorList>
            <person name="Klenk H.-P."/>
        </authorList>
    </citation>
    <scope>NUCLEOTIDE SEQUENCE [LARGE SCALE GENOMIC DNA]</scope>
    <source>
        <strain evidence="9 10">DSM 22083</strain>
    </source>
</reference>
<dbReference type="GO" id="GO:0015213">
    <property type="term" value="F:uridine transmembrane transporter activity"/>
    <property type="evidence" value="ECO:0007669"/>
    <property type="project" value="TreeGrafter"/>
</dbReference>
<feature type="transmembrane region" description="Helical" evidence="7">
    <location>
        <begin position="117"/>
        <end position="140"/>
    </location>
</feature>
<dbReference type="Pfam" id="PF03825">
    <property type="entry name" value="Nuc_H_symport"/>
    <property type="match status" value="1"/>
</dbReference>
<organism evidence="9 10">
    <name type="scientific">Microlunatus parietis</name>
    <dbReference type="NCBI Taxonomy" id="682979"/>
    <lineage>
        <taxon>Bacteria</taxon>
        <taxon>Bacillati</taxon>
        <taxon>Actinomycetota</taxon>
        <taxon>Actinomycetes</taxon>
        <taxon>Propionibacteriales</taxon>
        <taxon>Propionibacteriaceae</taxon>
        <taxon>Microlunatus</taxon>
    </lineage>
</organism>
<dbReference type="SUPFAM" id="SSF103473">
    <property type="entry name" value="MFS general substrate transporter"/>
    <property type="match status" value="1"/>
</dbReference>
<dbReference type="InterPro" id="IPR020846">
    <property type="entry name" value="MFS_dom"/>
</dbReference>
<keyword evidence="4 7" id="KW-0812">Transmembrane</keyword>
<gene>
    <name evidence="9" type="ORF">BKA15_000625</name>
</gene>
<evidence type="ECO:0000259" key="8">
    <source>
        <dbReference type="PROSITE" id="PS50850"/>
    </source>
</evidence>
<evidence type="ECO:0000256" key="3">
    <source>
        <dbReference type="ARBA" id="ARBA00022475"/>
    </source>
</evidence>